<dbReference type="EnsemblPlants" id="LPERR12G06210.1">
    <property type="protein sequence ID" value="LPERR12G06210.1"/>
    <property type="gene ID" value="LPERR12G06210"/>
</dbReference>
<protein>
    <submittedName>
        <fullName evidence="2">Uncharacterized protein</fullName>
    </submittedName>
</protein>
<dbReference type="GO" id="GO:0016757">
    <property type="term" value="F:glycosyltransferase activity"/>
    <property type="evidence" value="ECO:0007669"/>
    <property type="project" value="InterPro"/>
</dbReference>
<feature type="transmembrane region" description="Helical" evidence="1">
    <location>
        <begin position="28"/>
        <end position="48"/>
    </location>
</feature>
<dbReference type="InterPro" id="IPR007657">
    <property type="entry name" value="Glycosyltransferase_61"/>
</dbReference>
<dbReference type="Gramene" id="LPERR12G06210.1">
    <property type="protein sequence ID" value="LPERR12G06210.1"/>
    <property type="gene ID" value="LPERR12G06210"/>
</dbReference>
<name>A0A0D9XY36_9ORYZ</name>
<evidence type="ECO:0000313" key="3">
    <source>
        <dbReference type="Proteomes" id="UP000032180"/>
    </source>
</evidence>
<reference evidence="2 3" key="1">
    <citation type="submission" date="2012-08" db="EMBL/GenBank/DDBJ databases">
        <title>Oryza genome evolution.</title>
        <authorList>
            <person name="Wing R.A."/>
        </authorList>
    </citation>
    <scope>NUCLEOTIDE SEQUENCE</scope>
</reference>
<evidence type="ECO:0000313" key="2">
    <source>
        <dbReference type="EnsemblPlants" id="LPERR12G06210.1"/>
    </source>
</evidence>
<sequence>MKGGGGDKPGRSGVSPSLLRPMESKGSFSFRLLPVAAGCFLFFIVFLLSSSSHHNAIVLHTLRPRSSYVLHNLTDDGKLISTRMDPKFDLQRTPTYGNTAAEDAAAAGQDKSKSLQTALAVQTTSPRHKQPVDQLCQPLCDFSDPRTDFCDIAGDIRIDANATVSVVVDNPSGGVDVPTTYKLRPYARKGDVTAMGRVTQITVRTTTIANAAAAPRCTSTHAAPAVVFSAGGYAGNLFHDFTDLLIPLYNTAARYRREVYLVVSDADPRWLARYGAVLHGLSRHPPLHLAAGEVHCFRHAVVGLRAYGRGELVIDRDVSVDGLSTPDFTRFLRRALSLPRDAPTPRHAARPRLLIVSRRGTRLLLNADAVDKMWKVDQVA</sequence>
<dbReference type="PANTHER" id="PTHR20961">
    <property type="entry name" value="GLYCOSYLTRANSFERASE"/>
    <property type="match status" value="1"/>
</dbReference>
<accession>A0A0D9XY36</accession>
<dbReference type="STRING" id="77586.A0A0D9XY36"/>
<keyword evidence="1" id="KW-0472">Membrane</keyword>
<dbReference type="PANTHER" id="PTHR20961:SF11">
    <property type="entry name" value="OS12G0238900 PROTEIN"/>
    <property type="match status" value="1"/>
</dbReference>
<evidence type="ECO:0000256" key="1">
    <source>
        <dbReference type="SAM" id="Phobius"/>
    </source>
</evidence>
<dbReference type="AlphaFoldDB" id="A0A0D9XY36"/>
<organism evidence="2 3">
    <name type="scientific">Leersia perrieri</name>
    <dbReference type="NCBI Taxonomy" id="77586"/>
    <lineage>
        <taxon>Eukaryota</taxon>
        <taxon>Viridiplantae</taxon>
        <taxon>Streptophyta</taxon>
        <taxon>Embryophyta</taxon>
        <taxon>Tracheophyta</taxon>
        <taxon>Spermatophyta</taxon>
        <taxon>Magnoliopsida</taxon>
        <taxon>Liliopsida</taxon>
        <taxon>Poales</taxon>
        <taxon>Poaceae</taxon>
        <taxon>BOP clade</taxon>
        <taxon>Oryzoideae</taxon>
        <taxon>Oryzeae</taxon>
        <taxon>Oryzinae</taxon>
        <taxon>Leersia</taxon>
    </lineage>
</organism>
<dbReference type="Proteomes" id="UP000032180">
    <property type="component" value="Chromosome 12"/>
</dbReference>
<keyword evidence="1" id="KW-1133">Transmembrane helix</keyword>
<dbReference type="eggNOG" id="KOG4698">
    <property type="taxonomic scope" value="Eukaryota"/>
</dbReference>
<keyword evidence="1" id="KW-0812">Transmembrane</keyword>
<keyword evidence="3" id="KW-1185">Reference proteome</keyword>
<proteinExistence type="predicted"/>
<reference evidence="2" key="3">
    <citation type="submission" date="2015-04" db="UniProtKB">
        <authorList>
            <consortium name="EnsemblPlants"/>
        </authorList>
    </citation>
    <scope>IDENTIFICATION</scope>
</reference>
<reference evidence="3" key="2">
    <citation type="submission" date="2013-12" db="EMBL/GenBank/DDBJ databases">
        <authorList>
            <person name="Yu Y."/>
            <person name="Lee S."/>
            <person name="de Baynast K."/>
            <person name="Wissotski M."/>
            <person name="Liu L."/>
            <person name="Talag J."/>
            <person name="Goicoechea J."/>
            <person name="Angelova A."/>
            <person name="Jetty R."/>
            <person name="Kudrna D."/>
            <person name="Golser W."/>
            <person name="Rivera L."/>
            <person name="Zhang J."/>
            <person name="Wing R."/>
        </authorList>
    </citation>
    <scope>NUCLEOTIDE SEQUENCE</scope>
</reference>
<dbReference type="HOGENOM" id="CLU_728374_0_0_1"/>